<feature type="domain" description="Histidine kinase/HSP90-like ATPase" evidence="5">
    <location>
        <begin position="558"/>
        <end position="653"/>
    </location>
</feature>
<organism evidence="6 7">
    <name type="scientific">Simplicispira metamorpha</name>
    <dbReference type="NCBI Taxonomy" id="80881"/>
    <lineage>
        <taxon>Bacteria</taxon>
        <taxon>Pseudomonadati</taxon>
        <taxon>Pseudomonadota</taxon>
        <taxon>Betaproteobacteria</taxon>
        <taxon>Burkholderiales</taxon>
        <taxon>Comamonadaceae</taxon>
        <taxon>Simplicispira</taxon>
    </lineage>
</organism>
<dbReference type="Pfam" id="PF02518">
    <property type="entry name" value="HATPase_c"/>
    <property type="match status" value="1"/>
</dbReference>
<dbReference type="RefSeq" id="WP_241524955.1">
    <property type="nucleotide sequence ID" value="NZ_QXNC01000019.1"/>
</dbReference>
<feature type="transmembrane region" description="Helical" evidence="4">
    <location>
        <begin position="329"/>
        <end position="351"/>
    </location>
</feature>
<dbReference type="PANTHER" id="PTHR24421">
    <property type="entry name" value="NITRATE/NITRITE SENSOR PROTEIN NARX-RELATED"/>
    <property type="match status" value="1"/>
</dbReference>
<evidence type="ECO:0000256" key="2">
    <source>
        <dbReference type="ARBA" id="ARBA00022777"/>
    </source>
</evidence>
<dbReference type="InterPro" id="IPR036890">
    <property type="entry name" value="HATPase_C_sf"/>
</dbReference>
<dbReference type="Gene3D" id="1.20.5.1930">
    <property type="match status" value="1"/>
</dbReference>
<evidence type="ECO:0000313" key="6">
    <source>
        <dbReference type="EMBL" id="TCP20576.1"/>
    </source>
</evidence>
<reference evidence="6 7" key="1">
    <citation type="submission" date="2019-03" db="EMBL/GenBank/DDBJ databases">
        <title>Genomic Encyclopedia of Type Strains, Phase IV (KMG-IV): sequencing the most valuable type-strain genomes for metagenomic binning, comparative biology and taxonomic classification.</title>
        <authorList>
            <person name="Goeker M."/>
        </authorList>
    </citation>
    <scope>NUCLEOTIDE SEQUENCE [LARGE SCALE GENOMIC DNA]</scope>
    <source>
        <strain evidence="6 7">DSM 1837</strain>
    </source>
</reference>
<dbReference type="Gene3D" id="3.30.565.10">
    <property type="entry name" value="Histidine kinase-like ATPase, C-terminal domain"/>
    <property type="match status" value="1"/>
</dbReference>
<feature type="transmembrane region" description="Helical" evidence="4">
    <location>
        <begin position="274"/>
        <end position="293"/>
    </location>
</feature>
<name>A0A4V2SKS6_9BURK</name>
<dbReference type="CDD" id="cd16917">
    <property type="entry name" value="HATPase_UhpB-NarQ-NarX-like"/>
    <property type="match status" value="1"/>
</dbReference>
<comment type="caution">
    <text evidence="6">The sequence shown here is derived from an EMBL/GenBank/DDBJ whole genome shotgun (WGS) entry which is preliminary data.</text>
</comment>
<dbReference type="GO" id="GO:0000160">
    <property type="term" value="P:phosphorelay signal transduction system"/>
    <property type="evidence" value="ECO:0007669"/>
    <property type="project" value="UniProtKB-KW"/>
</dbReference>
<keyword evidence="2 6" id="KW-0418">Kinase</keyword>
<dbReference type="InterPro" id="IPR011623">
    <property type="entry name" value="7TMR_DISM_rcpt_extracell_dom1"/>
</dbReference>
<protein>
    <submittedName>
        <fullName evidence="6">Signal transduction histidine kinase</fullName>
    </submittedName>
</protein>
<sequence length="656" mass="72087">MTGCLGWLRDRPEGVLAVWARWVVTLVLAVGGPVWAQADAPPGGSACAPRVLSVMAVRALDGVDAAPRGGMADRPAQGWEPVQLPDVWTRRWPNHDGAVWYRIDWERRCAGGAAEAAPVALGLSGMSMAGEVFIHRDLLWRDASLVEPLSRSWNKPRWWLLPESALNAGVNTVWVRVVGLSVLSPGLGTLQLGSAPEVALQHERSHWQQQTVYFINAVMSAMAGAMFLLVWCLRRQEHAYGWFGLMSLGWLVYLTTFLADTPWPWPDTLTKSRVSMVALVWYVLCACLFTFRFGAQRFARVERALWVLAAVGAAAALLAPQAMARQVFMAVWLSAVAVFLANCIQFQWHAWRPRAAGRQWGHILLALCWLVFVVVALHDLLIVVGTWEVARSWAALSGPLIVTLMMLLLGGQLAQQMGSVERFNRELEQGVARARADLAQALEREHAQALEHTKLQERMQIAHDLHDGLGGSLMRSMALVELAPQPLANQRVLSLLKVLRDDLRQVIDHGSSAGAQVPDTPVQWAAPLRHRFTLLFDEMGVASQWRIAPQWQGRPSALQCLGLTRLVEEALSNALKHSRARHVCVQCMQPQPDTLQLRIADDGVGFDVEAVRNAGLSVGMRSMTARAERIGATLTVESGEGGTVLTVAVALAPLPA</sequence>
<accession>A0A4V2SKS6</accession>
<keyword evidence="1" id="KW-0808">Transferase</keyword>
<evidence type="ECO:0000256" key="1">
    <source>
        <dbReference type="ARBA" id="ARBA00022679"/>
    </source>
</evidence>
<keyword evidence="4" id="KW-0472">Membrane</keyword>
<proteinExistence type="predicted"/>
<feature type="transmembrane region" description="Helical" evidence="4">
    <location>
        <begin position="363"/>
        <end position="387"/>
    </location>
</feature>
<feature type="transmembrane region" description="Helical" evidence="4">
    <location>
        <begin position="213"/>
        <end position="233"/>
    </location>
</feature>
<dbReference type="GO" id="GO:0016301">
    <property type="term" value="F:kinase activity"/>
    <property type="evidence" value="ECO:0007669"/>
    <property type="project" value="UniProtKB-KW"/>
</dbReference>
<feature type="transmembrane region" description="Helical" evidence="4">
    <location>
        <begin position="305"/>
        <end position="323"/>
    </location>
</feature>
<dbReference type="InterPro" id="IPR050482">
    <property type="entry name" value="Sensor_HK_TwoCompSys"/>
</dbReference>
<dbReference type="Pfam" id="PF07695">
    <property type="entry name" value="7TMR-DISM_7TM"/>
    <property type="match status" value="1"/>
</dbReference>
<evidence type="ECO:0000313" key="7">
    <source>
        <dbReference type="Proteomes" id="UP000295182"/>
    </source>
</evidence>
<dbReference type="EMBL" id="SLXH01000001">
    <property type="protein sequence ID" value="TCP20576.1"/>
    <property type="molecule type" value="Genomic_DNA"/>
</dbReference>
<dbReference type="SUPFAM" id="SSF55874">
    <property type="entry name" value="ATPase domain of HSP90 chaperone/DNA topoisomerase II/histidine kinase"/>
    <property type="match status" value="1"/>
</dbReference>
<evidence type="ECO:0000256" key="4">
    <source>
        <dbReference type="SAM" id="Phobius"/>
    </source>
</evidence>
<evidence type="ECO:0000256" key="3">
    <source>
        <dbReference type="ARBA" id="ARBA00023012"/>
    </source>
</evidence>
<dbReference type="SMART" id="SM00387">
    <property type="entry name" value="HATPase_c"/>
    <property type="match status" value="1"/>
</dbReference>
<keyword evidence="3" id="KW-0902">Two-component regulatory system</keyword>
<evidence type="ECO:0000259" key="5">
    <source>
        <dbReference type="SMART" id="SM00387"/>
    </source>
</evidence>
<feature type="transmembrane region" description="Helical" evidence="4">
    <location>
        <begin position="240"/>
        <end position="259"/>
    </location>
</feature>
<dbReference type="Proteomes" id="UP000295182">
    <property type="component" value="Unassembled WGS sequence"/>
</dbReference>
<keyword evidence="4" id="KW-1133">Transmembrane helix</keyword>
<dbReference type="InterPro" id="IPR003594">
    <property type="entry name" value="HATPase_dom"/>
</dbReference>
<dbReference type="AlphaFoldDB" id="A0A4V2SKS6"/>
<gene>
    <name evidence="6" type="ORF">EV674_101231</name>
</gene>
<feature type="transmembrane region" description="Helical" evidence="4">
    <location>
        <begin position="393"/>
        <end position="414"/>
    </location>
</feature>
<keyword evidence="7" id="KW-1185">Reference proteome</keyword>
<keyword evidence="4" id="KW-0812">Transmembrane</keyword>